<dbReference type="PANTHER" id="PTHR43690">
    <property type="entry name" value="NARDILYSIN"/>
    <property type="match status" value="1"/>
</dbReference>
<accession>A0ABY9RLU5</accession>
<evidence type="ECO:0000313" key="9">
    <source>
        <dbReference type="EMBL" id="WMW81931.1"/>
    </source>
</evidence>
<dbReference type="SUPFAM" id="SSF63411">
    <property type="entry name" value="LuxS/MPP-like metallohydrolase"/>
    <property type="match status" value="4"/>
</dbReference>
<dbReference type="Pfam" id="PF00675">
    <property type="entry name" value="Peptidase_M16"/>
    <property type="match status" value="1"/>
</dbReference>
<dbReference type="RefSeq" id="WP_309483408.1">
    <property type="nucleotide sequence ID" value="NZ_CP133720.1"/>
</dbReference>
<gene>
    <name evidence="9" type="ORF">RF679_06505</name>
</gene>
<proteinExistence type="inferred from homology"/>
<evidence type="ECO:0000313" key="10">
    <source>
        <dbReference type="Proteomes" id="UP001181355"/>
    </source>
</evidence>
<evidence type="ECO:0000259" key="7">
    <source>
        <dbReference type="Pfam" id="PF00675"/>
    </source>
</evidence>
<keyword evidence="4" id="KW-0862">Zinc</keyword>
<keyword evidence="2" id="KW-0645">Protease</keyword>
<evidence type="ECO:0000256" key="5">
    <source>
        <dbReference type="ARBA" id="ARBA00023049"/>
    </source>
</evidence>
<dbReference type="PANTHER" id="PTHR43690:SF34">
    <property type="entry name" value="ZINC PROTEASE PQQL-LIKE"/>
    <property type="match status" value="1"/>
</dbReference>
<feature type="domain" description="Peptidase M16 C-terminal" evidence="8">
    <location>
        <begin position="730"/>
        <end position="907"/>
    </location>
</feature>
<feature type="domain" description="Peptidase M16 C-terminal" evidence="8">
    <location>
        <begin position="249"/>
        <end position="428"/>
    </location>
</feature>
<feature type="chain" id="PRO_5047116866" evidence="6">
    <location>
        <begin position="37"/>
        <end position="986"/>
    </location>
</feature>
<keyword evidence="3" id="KW-0378">Hydrolase</keyword>
<evidence type="ECO:0000256" key="6">
    <source>
        <dbReference type="SAM" id="SignalP"/>
    </source>
</evidence>
<reference evidence="9" key="1">
    <citation type="submission" date="2023-09" db="EMBL/GenBank/DDBJ databases">
        <title>Undibacterium sp. 20NA77.5 isolated from freshwater.</title>
        <authorList>
            <person name="Le V."/>
            <person name="Ko S.-R."/>
            <person name="Ahn C.-Y."/>
            <person name="Oh H.-M."/>
        </authorList>
    </citation>
    <scope>NUCLEOTIDE SEQUENCE</scope>
    <source>
        <strain evidence="9">20NA77.5</strain>
    </source>
</reference>
<dbReference type="InterPro" id="IPR007863">
    <property type="entry name" value="Peptidase_M16_C"/>
</dbReference>
<evidence type="ECO:0000256" key="4">
    <source>
        <dbReference type="ARBA" id="ARBA00022833"/>
    </source>
</evidence>
<dbReference type="Gene3D" id="3.30.830.10">
    <property type="entry name" value="Metalloenzyme, LuxS/M16 peptidase-like"/>
    <property type="match status" value="4"/>
</dbReference>
<evidence type="ECO:0000259" key="8">
    <source>
        <dbReference type="Pfam" id="PF05193"/>
    </source>
</evidence>
<dbReference type="Pfam" id="PF05193">
    <property type="entry name" value="Peptidase_M16_C"/>
    <property type="match status" value="2"/>
</dbReference>
<keyword evidence="6" id="KW-0732">Signal</keyword>
<name>A0ABY9RLU5_9BURK</name>
<sequence>MSFSKNSSQQMGAGITAALLAISSVAAGLASSSALASETRSAQKAKAVAQPVSTSESKAGATFRFNPEAVIPYSPKLIKGKLANGLTYYIQKNSKPEQKVEMRLVVNAGSVLEDEDQQGLAHFTEHMAFNGSRHFKKNELVSFLESIGVKFGADLNAYTGFDETVYILPIPTDKPENFEKGMMVLADWASGLRFDAEEIEKERGVVLEEARLGKGAGERLRQQTLPKILHGSKYAERLPIGKEETIQTFKYEALKRFYADWYRPNLMAVVVVGDIDPQKAKAAIEKHFSDLKNPRHQRVRPQVSLPLKNLDDAVVAVDKEANLSSVSIAQARFLQPNDGKFGSYRQRRIDHFVNVMLAERLRELSQTANPPFLGASSGLGGLVGDYQEVSAVATIGKAGVKVAIEALVGENKRAAQFGFTAQELQRAKLNSLRNLENSYNERDKTQSGTLAAEFIRNFLQGEAIPGIEAEYRFHKEIVNGISLEEVNQYAKRILSTDVPELVIYQGSDKPDHPLPDSSSLKAMVKEAEAKEVQAREEKRLSADLFPVPPKAGKIVGVAHDKVLGTTTWTLSNGVKVVLKKTDFKSDQILLSASRPGGTAIFSDQDYLQARYATSVVGTMGVKDLTPSEITKVLAGKIANVSTSFSENAEGVSGNSNNNDVESMLQILHLVLTQPRRDEDLFKSFVNRQMEALKNQMASPSAVFQEQLLQATFPPHPRAPSMVKPEQIASLDLDKMLAIYRQRFSSAHGYTFFIVGSFEEEKLKPLVETYLASLPADPLQLEVIDRGVRPNKGVVIKDVFAGKEAQSLVSIQFHGEAKMTPKQRMDFSAMGEVLQLRMTAKMREELGAVYSPNISRTLRRQPYQGYAVILTLPCGPENVDKLVNSSFELIAALKAAPPTEEELRKVKENWIKNYRESIKTNQFWLNSLRNAQQTGDDPHELLNFESRVAQVSTKDVQAAAQTYLDSSNYIQVVLYPENYKAGVSRSK</sequence>
<evidence type="ECO:0000256" key="2">
    <source>
        <dbReference type="ARBA" id="ARBA00022670"/>
    </source>
</evidence>
<organism evidence="9 10">
    <name type="scientific">Undibacterium cyanobacteriorum</name>
    <dbReference type="NCBI Taxonomy" id="3073561"/>
    <lineage>
        <taxon>Bacteria</taxon>
        <taxon>Pseudomonadati</taxon>
        <taxon>Pseudomonadota</taxon>
        <taxon>Betaproteobacteria</taxon>
        <taxon>Burkholderiales</taxon>
        <taxon>Oxalobacteraceae</taxon>
        <taxon>Undibacterium</taxon>
    </lineage>
</organism>
<protein>
    <submittedName>
        <fullName evidence="9">Insulinase family protein</fullName>
    </submittedName>
</protein>
<comment type="similarity">
    <text evidence="1">Belongs to the peptidase M16 family.</text>
</comment>
<evidence type="ECO:0000256" key="1">
    <source>
        <dbReference type="ARBA" id="ARBA00007261"/>
    </source>
</evidence>
<dbReference type="InterPro" id="IPR050626">
    <property type="entry name" value="Peptidase_M16"/>
</dbReference>
<keyword evidence="10" id="KW-1185">Reference proteome</keyword>
<dbReference type="InterPro" id="IPR011249">
    <property type="entry name" value="Metalloenz_LuxS/M16"/>
</dbReference>
<feature type="domain" description="Peptidase M16 N-terminal" evidence="7">
    <location>
        <begin position="91"/>
        <end position="210"/>
    </location>
</feature>
<feature type="signal peptide" evidence="6">
    <location>
        <begin position="1"/>
        <end position="36"/>
    </location>
</feature>
<dbReference type="Proteomes" id="UP001181355">
    <property type="component" value="Chromosome"/>
</dbReference>
<dbReference type="EMBL" id="CP133720">
    <property type="protein sequence ID" value="WMW81931.1"/>
    <property type="molecule type" value="Genomic_DNA"/>
</dbReference>
<keyword evidence="5" id="KW-0482">Metalloprotease</keyword>
<dbReference type="InterPro" id="IPR011765">
    <property type="entry name" value="Pept_M16_N"/>
</dbReference>
<evidence type="ECO:0000256" key="3">
    <source>
        <dbReference type="ARBA" id="ARBA00022801"/>
    </source>
</evidence>